<sequence length="109" mass="12738">MVTSARRNRLCGCDCLKHKDHAIVFCFFNKFLVTEFVRTKSANAHDHEVEEHKKIDSEKEKRKKNLHLDVSRCVQLGFKMALQSVGYTFAQRNCEMTLLVNKRINLLLL</sequence>
<reference evidence="1 2" key="1">
    <citation type="submission" date="2015-01" db="EMBL/GenBank/DDBJ databases">
        <title>Evolution of Trichinella species and genotypes.</title>
        <authorList>
            <person name="Korhonen P.K."/>
            <person name="Edoardo P."/>
            <person name="Giuseppe L.R."/>
            <person name="Gasser R.B."/>
        </authorList>
    </citation>
    <scope>NUCLEOTIDE SEQUENCE [LARGE SCALE GENOMIC DNA]</scope>
    <source>
        <strain evidence="1">ISS417</strain>
    </source>
</reference>
<gene>
    <name evidence="1" type="ORF">T05_13666</name>
</gene>
<protein>
    <submittedName>
        <fullName evidence="1">Uncharacterized protein</fullName>
    </submittedName>
</protein>
<proteinExistence type="predicted"/>
<name>A0A0V0TPS2_9BILA</name>
<evidence type="ECO:0000313" key="1">
    <source>
        <dbReference type="EMBL" id="KRX41004.1"/>
    </source>
</evidence>
<dbReference type="Proteomes" id="UP000055048">
    <property type="component" value="Unassembled WGS sequence"/>
</dbReference>
<dbReference type="OrthoDB" id="5918994at2759"/>
<dbReference type="EMBL" id="JYDJ01000183">
    <property type="protein sequence ID" value="KRX41004.1"/>
    <property type="molecule type" value="Genomic_DNA"/>
</dbReference>
<evidence type="ECO:0000313" key="2">
    <source>
        <dbReference type="Proteomes" id="UP000055048"/>
    </source>
</evidence>
<keyword evidence="2" id="KW-1185">Reference proteome</keyword>
<comment type="caution">
    <text evidence="1">The sequence shown here is derived from an EMBL/GenBank/DDBJ whole genome shotgun (WGS) entry which is preliminary data.</text>
</comment>
<dbReference type="AlphaFoldDB" id="A0A0V0TPS2"/>
<organism evidence="1 2">
    <name type="scientific">Trichinella murrelli</name>
    <dbReference type="NCBI Taxonomy" id="144512"/>
    <lineage>
        <taxon>Eukaryota</taxon>
        <taxon>Metazoa</taxon>
        <taxon>Ecdysozoa</taxon>
        <taxon>Nematoda</taxon>
        <taxon>Enoplea</taxon>
        <taxon>Dorylaimia</taxon>
        <taxon>Trichinellida</taxon>
        <taxon>Trichinellidae</taxon>
        <taxon>Trichinella</taxon>
    </lineage>
</organism>
<accession>A0A0V0TPS2</accession>